<evidence type="ECO:0000313" key="3">
    <source>
        <dbReference type="EMBL" id="NXU56341.1"/>
    </source>
</evidence>
<organism evidence="3 4">
    <name type="scientific">Turnix velox</name>
    <name type="common">Little buttonquail</name>
    <dbReference type="NCBI Taxonomy" id="2529409"/>
    <lineage>
        <taxon>Eukaryota</taxon>
        <taxon>Metazoa</taxon>
        <taxon>Chordata</taxon>
        <taxon>Craniata</taxon>
        <taxon>Vertebrata</taxon>
        <taxon>Euteleostomi</taxon>
        <taxon>Archelosauria</taxon>
        <taxon>Archosauria</taxon>
        <taxon>Dinosauria</taxon>
        <taxon>Saurischia</taxon>
        <taxon>Theropoda</taxon>
        <taxon>Coelurosauria</taxon>
        <taxon>Aves</taxon>
        <taxon>Neognathae</taxon>
        <taxon>Neoaves</taxon>
        <taxon>Charadriiformes</taxon>
        <taxon>Turnicidae</taxon>
        <taxon>Turnix</taxon>
    </lineage>
</organism>
<evidence type="ECO:0000256" key="1">
    <source>
        <dbReference type="SAM" id="Coils"/>
    </source>
</evidence>
<dbReference type="InterPro" id="IPR039689">
    <property type="entry name" value="CD72"/>
</dbReference>
<dbReference type="GO" id="GO:0004888">
    <property type="term" value="F:transmembrane signaling receptor activity"/>
    <property type="evidence" value="ECO:0007669"/>
    <property type="project" value="InterPro"/>
</dbReference>
<accession>A0A7L3LRR9</accession>
<dbReference type="InterPro" id="IPR016187">
    <property type="entry name" value="CTDL_fold"/>
</dbReference>
<dbReference type="GO" id="GO:0005886">
    <property type="term" value="C:plasma membrane"/>
    <property type="evidence" value="ECO:0007669"/>
    <property type="project" value="InterPro"/>
</dbReference>
<keyword evidence="1" id="KW-0175">Coiled coil</keyword>
<dbReference type="Gene3D" id="3.10.100.10">
    <property type="entry name" value="Mannose-Binding Protein A, subunit A"/>
    <property type="match status" value="1"/>
</dbReference>
<dbReference type="SUPFAM" id="SSF103657">
    <property type="entry name" value="BAR/IMD domain-like"/>
    <property type="match status" value="1"/>
</dbReference>
<keyword evidence="2" id="KW-0812">Transmembrane</keyword>
<keyword evidence="2" id="KW-1133">Transmembrane helix</keyword>
<name>A0A7L3LRR9_9CHAR</name>
<dbReference type="InterPro" id="IPR027267">
    <property type="entry name" value="AH/BAR_dom_sf"/>
</dbReference>
<evidence type="ECO:0000256" key="2">
    <source>
        <dbReference type="SAM" id="Phobius"/>
    </source>
</evidence>
<feature type="coiled-coil region" evidence="1">
    <location>
        <begin position="90"/>
        <end position="173"/>
    </location>
</feature>
<gene>
    <name evidence="3" type="primary">Cd72_0</name>
    <name evidence="3" type="ORF">TURVEL_R02041</name>
</gene>
<dbReference type="Proteomes" id="UP000582182">
    <property type="component" value="Unassembled WGS sequence"/>
</dbReference>
<proteinExistence type="predicted"/>
<dbReference type="SUPFAM" id="SSF56436">
    <property type="entry name" value="C-type lectin-like"/>
    <property type="match status" value="1"/>
</dbReference>
<evidence type="ECO:0000313" key="4">
    <source>
        <dbReference type="Proteomes" id="UP000582182"/>
    </source>
</evidence>
<sequence>MAQSVIYADLKFATSPQLPCPTDPDEDDSPYENVQLGPGDGCGCSSVADHWPRHWRIPAGLLAAILVLLVATVALGTCYWQVTRSLQDTSLEHEAERDRLSQEIRAQEQNLEQTRLELAWARAELQRAWREGNSSHLDLRNTRQELGDTKQELTALRREMQEVQEKLNTTQSIMTSLLACLNTDCCPDGWVLYKSRCLFLSFEKKSCYDSLSYCKSEEAQLLAPNAWPLDVWQLGQVSVQSVG</sequence>
<dbReference type="AlphaFoldDB" id="A0A7L3LRR9"/>
<feature type="transmembrane region" description="Helical" evidence="2">
    <location>
        <begin position="61"/>
        <end position="82"/>
    </location>
</feature>
<keyword evidence="4" id="KW-1185">Reference proteome</keyword>
<feature type="non-terminal residue" evidence="3">
    <location>
        <position position="1"/>
    </location>
</feature>
<dbReference type="InterPro" id="IPR016186">
    <property type="entry name" value="C-type_lectin-like/link_sf"/>
</dbReference>
<keyword evidence="2" id="KW-0472">Membrane</keyword>
<comment type="caution">
    <text evidence="3">The sequence shown here is derived from an EMBL/GenBank/DDBJ whole genome shotgun (WGS) entry which is preliminary data.</text>
</comment>
<dbReference type="EMBL" id="VZTY01026202">
    <property type="protein sequence ID" value="NXU56341.1"/>
    <property type="molecule type" value="Genomic_DNA"/>
</dbReference>
<reference evidence="3 4" key="1">
    <citation type="submission" date="2019-09" db="EMBL/GenBank/DDBJ databases">
        <title>Bird 10,000 Genomes (B10K) Project - Family phase.</title>
        <authorList>
            <person name="Zhang G."/>
        </authorList>
    </citation>
    <scope>NUCLEOTIDE SEQUENCE [LARGE SCALE GENOMIC DNA]</scope>
    <source>
        <strain evidence="3">B10K-DU-029-46</strain>
    </source>
</reference>
<dbReference type="PANTHER" id="PTHR15028:SF6">
    <property type="entry name" value="B-CELL DIFFERENTIATION ANTIGEN CD72"/>
    <property type="match status" value="1"/>
</dbReference>
<protein>
    <submittedName>
        <fullName evidence="3">CD72 protein</fullName>
    </submittedName>
</protein>
<dbReference type="OrthoDB" id="8953283at2759"/>
<feature type="non-terminal residue" evidence="3">
    <location>
        <position position="243"/>
    </location>
</feature>
<dbReference type="PANTHER" id="PTHR15028">
    <property type="entry name" value="CD72-RELATED"/>
    <property type="match status" value="1"/>
</dbReference>